<gene>
    <name evidence="3" type="ORF">SAMN00790413_02007</name>
</gene>
<accession>A0A1W1VKL7</accession>
<dbReference type="AlphaFoldDB" id="A0A1W1VKL7"/>
<evidence type="ECO:0000313" key="4">
    <source>
        <dbReference type="Proteomes" id="UP000192582"/>
    </source>
</evidence>
<dbReference type="InterPro" id="IPR037465">
    <property type="entry name" value="YlxR"/>
</dbReference>
<dbReference type="Gene3D" id="3.30.1230.10">
    <property type="entry name" value="YlxR-like"/>
    <property type="match status" value="1"/>
</dbReference>
<feature type="region of interest" description="Disordered" evidence="1">
    <location>
        <begin position="1"/>
        <end position="27"/>
    </location>
</feature>
<dbReference type="Pfam" id="PF04296">
    <property type="entry name" value="YlxR"/>
    <property type="match status" value="1"/>
</dbReference>
<reference evidence="3 4" key="1">
    <citation type="submission" date="2017-04" db="EMBL/GenBank/DDBJ databases">
        <authorList>
            <person name="Afonso C.L."/>
            <person name="Miller P.J."/>
            <person name="Scott M.A."/>
            <person name="Spackman E."/>
            <person name="Goraichik I."/>
            <person name="Dimitrov K.M."/>
            <person name="Suarez D.L."/>
            <person name="Swayne D.E."/>
        </authorList>
    </citation>
    <scope>NUCLEOTIDE SEQUENCE [LARGE SCALE GENOMIC DNA]</scope>
    <source>
        <strain evidence="3 4">KR-140</strain>
    </source>
</reference>
<protein>
    <recommendedName>
        <fullName evidence="2">YlxR domain-containing protein</fullName>
    </recommendedName>
</protein>
<dbReference type="PANTHER" id="PTHR34215:SF1">
    <property type="entry name" value="YLXR DOMAIN-CONTAINING PROTEIN"/>
    <property type="match status" value="1"/>
</dbReference>
<sequence>MSAAPTSIPSLRPGPERPNSAGHSPERTCVACRRKRVQSEFVRVTRAPEGWQVRGGSRTGRGAYVCADSPECWAEKRLRRAFRSEAGAVSAQLHSLKTPTDQS</sequence>
<organism evidence="3 4">
    <name type="scientific">Deinococcus hopiensis KR-140</name>
    <dbReference type="NCBI Taxonomy" id="695939"/>
    <lineage>
        <taxon>Bacteria</taxon>
        <taxon>Thermotogati</taxon>
        <taxon>Deinococcota</taxon>
        <taxon>Deinococci</taxon>
        <taxon>Deinococcales</taxon>
        <taxon>Deinococcaceae</taxon>
        <taxon>Deinococcus</taxon>
    </lineage>
</organism>
<evidence type="ECO:0000259" key="2">
    <source>
        <dbReference type="Pfam" id="PF04296"/>
    </source>
</evidence>
<evidence type="ECO:0000313" key="3">
    <source>
        <dbReference type="EMBL" id="SMB93494.1"/>
    </source>
</evidence>
<dbReference type="InterPro" id="IPR007393">
    <property type="entry name" value="YlxR_dom"/>
</dbReference>
<dbReference type="EMBL" id="FWWU01000009">
    <property type="protein sequence ID" value="SMB93494.1"/>
    <property type="molecule type" value="Genomic_DNA"/>
</dbReference>
<dbReference type="Proteomes" id="UP000192582">
    <property type="component" value="Unassembled WGS sequence"/>
</dbReference>
<feature type="domain" description="YlxR" evidence="2">
    <location>
        <begin position="27"/>
        <end position="85"/>
    </location>
</feature>
<dbReference type="STRING" id="695939.SAMN00790413_02007"/>
<dbReference type="PANTHER" id="PTHR34215">
    <property type="entry name" value="BLL0784 PROTEIN"/>
    <property type="match status" value="1"/>
</dbReference>
<name>A0A1W1VKL7_9DEIO</name>
<dbReference type="RefSeq" id="WP_245808443.1">
    <property type="nucleotide sequence ID" value="NZ_FWWU01000009.1"/>
</dbReference>
<dbReference type="InterPro" id="IPR035931">
    <property type="entry name" value="YlxR-like_sf"/>
</dbReference>
<evidence type="ECO:0000256" key="1">
    <source>
        <dbReference type="SAM" id="MobiDB-lite"/>
    </source>
</evidence>
<proteinExistence type="predicted"/>
<keyword evidence="4" id="KW-1185">Reference proteome</keyword>
<dbReference type="SUPFAM" id="SSF64376">
    <property type="entry name" value="YlxR-like"/>
    <property type="match status" value="1"/>
</dbReference>